<gene>
    <name evidence="2" type="ORF">L0664_14195</name>
</gene>
<organism evidence="2 3">
    <name type="scientific">Octadecabacter dasysiphoniae</name>
    <dbReference type="NCBI Taxonomy" id="2909341"/>
    <lineage>
        <taxon>Bacteria</taxon>
        <taxon>Pseudomonadati</taxon>
        <taxon>Pseudomonadota</taxon>
        <taxon>Alphaproteobacteria</taxon>
        <taxon>Rhodobacterales</taxon>
        <taxon>Roseobacteraceae</taxon>
        <taxon>Octadecabacter</taxon>
    </lineage>
</organism>
<feature type="transmembrane region" description="Helical" evidence="1">
    <location>
        <begin position="75"/>
        <end position="98"/>
    </location>
</feature>
<reference evidence="2 3" key="1">
    <citation type="submission" date="2022-01" db="EMBL/GenBank/DDBJ databases">
        <title>Octadecabacter sp. nov., isolated from a marine alga.</title>
        <authorList>
            <person name="Jin M.S."/>
            <person name="Kim H.M."/>
            <person name="Han D.M."/>
            <person name="Jung J.J."/>
            <person name="Jeon C.O."/>
        </authorList>
    </citation>
    <scope>NUCLEOTIDE SEQUENCE [LARGE SCALE GENOMIC DNA]</scope>
    <source>
        <strain evidence="2 3">G9-8</strain>
    </source>
</reference>
<name>A0ABS9CYT2_9RHOB</name>
<dbReference type="RefSeq" id="WP_235226542.1">
    <property type="nucleotide sequence ID" value="NZ_JAKGAQ010000003.1"/>
</dbReference>
<feature type="transmembrane region" description="Helical" evidence="1">
    <location>
        <begin position="47"/>
        <end position="69"/>
    </location>
</feature>
<keyword evidence="1" id="KW-0812">Transmembrane</keyword>
<evidence type="ECO:0000313" key="2">
    <source>
        <dbReference type="EMBL" id="MCF2872222.1"/>
    </source>
</evidence>
<accession>A0ABS9CYT2</accession>
<evidence type="ECO:0000256" key="1">
    <source>
        <dbReference type="SAM" id="Phobius"/>
    </source>
</evidence>
<dbReference type="EMBL" id="JAKGAQ010000003">
    <property type="protein sequence ID" value="MCF2872222.1"/>
    <property type="molecule type" value="Genomic_DNA"/>
</dbReference>
<protein>
    <recommendedName>
        <fullName evidence="4">DUF304 domain-containing protein</fullName>
    </recommendedName>
</protein>
<keyword evidence="1" id="KW-0472">Membrane</keyword>
<evidence type="ECO:0008006" key="4">
    <source>
        <dbReference type="Google" id="ProtNLM"/>
    </source>
</evidence>
<keyword evidence="3" id="KW-1185">Reference proteome</keyword>
<comment type="caution">
    <text evidence="2">The sequence shown here is derived from an EMBL/GenBank/DDBJ whole genome shotgun (WGS) entry which is preliminary data.</text>
</comment>
<dbReference type="Proteomes" id="UP001200557">
    <property type="component" value="Unassembled WGS sequence"/>
</dbReference>
<evidence type="ECO:0000313" key="3">
    <source>
        <dbReference type="Proteomes" id="UP001200557"/>
    </source>
</evidence>
<keyword evidence="1" id="KW-1133">Transmembrane helix</keyword>
<sequence>MTAQPDHTDFSTRTAAGPETVVMRPKVVEHYWGYEVASNEHVISAAVLMRAMCGLLTVATFGAAIGVWLVPAMAFVGSAFVSKLVVSVMLLAVMVVLARIAARGTQVRVQVDMTTGELREVVDGPFGSVITLANYGIDAVQSVDIVSSRTEPSFGQIHVQISGLGPIPVGDGAILTLHPLRDRLAQDCGVDQGDSARVAVWGGPLAA</sequence>
<proteinExistence type="predicted"/>